<name>A0A1Y1VDR9_9FUNG</name>
<dbReference type="InterPro" id="IPR017946">
    <property type="entry name" value="PLC-like_Pdiesterase_TIM-brl"/>
</dbReference>
<reference evidence="2 3" key="2">
    <citation type="submission" date="2016-08" db="EMBL/GenBank/DDBJ databases">
        <title>Pervasive Adenine N6-methylation of Active Genes in Fungi.</title>
        <authorList>
            <consortium name="DOE Joint Genome Institute"/>
            <person name="Mondo S.J."/>
            <person name="Dannebaum R.O."/>
            <person name="Kuo R.C."/>
            <person name="Labutti K."/>
            <person name="Haridas S."/>
            <person name="Kuo A."/>
            <person name="Salamov A."/>
            <person name="Ahrendt S.R."/>
            <person name="Lipzen A."/>
            <person name="Sullivan W."/>
            <person name="Andreopoulos W.B."/>
            <person name="Clum A."/>
            <person name="Lindquist E."/>
            <person name="Daum C."/>
            <person name="Ramamoorthy G.K."/>
            <person name="Gryganskyi A."/>
            <person name="Culley D."/>
            <person name="Magnuson J.K."/>
            <person name="James T.Y."/>
            <person name="O'Malley M.A."/>
            <person name="Stajich J.E."/>
            <person name="Spatafora J.W."/>
            <person name="Visel A."/>
            <person name="Grigoriev I.V."/>
        </authorList>
    </citation>
    <scope>NUCLEOTIDE SEQUENCE [LARGE SCALE GENOMIC DNA]</scope>
    <source>
        <strain evidence="3">finn</strain>
    </source>
</reference>
<dbReference type="InterPro" id="IPR051057">
    <property type="entry name" value="PI-PLC_domain"/>
</dbReference>
<dbReference type="AlphaFoldDB" id="A0A1Y1VDR9"/>
<feature type="domain" description="Phosphatidylinositol-specific phospholipase C X" evidence="1">
    <location>
        <begin position="1"/>
        <end position="82"/>
    </location>
</feature>
<dbReference type="PANTHER" id="PTHR13593">
    <property type="match status" value="1"/>
</dbReference>
<dbReference type="Gene3D" id="3.20.20.190">
    <property type="entry name" value="Phosphatidylinositol (PI) phosphodiesterase"/>
    <property type="match status" value="1"/>
</dbReference>
<sequence length="83" mass="9823">LQHGIRYLDIRLETNKNMELYLSHGSLDCYNKVTGGKYYLSEVFDEIINFLNKHNTETVIVHLKNENIYNDNYSTNVEIVKRI</sequence>
<keyword evidence="3" id="KW-1185">Reference proteome</keyword>
<dbReference type="PROSITE" id="PS50007">
    <property type="entry name" value="PIPLC_X_DOMAIN"/>
    <property type="match status" value="1"/>
</dbReference>
<dbReference type="PANTHER" id="PTHR13593:SF113">
    <property type="entry name" value="SI:DKEY-266F7.9"/>
    <property type="match status" value="1"/>
</dbReference>
<reference evidence="2 3" key="1">
    <citation type="submission" date="2016-08" db="EMBL/GenBank/DDBJ databases">
        <title>Genomes of anaerobic fungi encode conserved fungal cellulosomes for biomass hydrolysis.</title>
        <authorList>
            <consortium name="DOE Joint Genome Institute"/>
            <person name="Haitjema C.H."/>
            <person name="Gilmore S.P."/>
            <person name="Henske J.K."/>
            <person name="Solomon K.V."/>
            <person name="De Groot R."/>
            <person name="Kuo A."/>
            <person name="Mondo S.J."/>
            <person name="Salamov A.A."/>
            <person name="Labutti K."/>
            <person name="Zhao Z."/>
            <person name="Chiniquy J."/>
            <person name="Barry K."/>
            <person name="Brewer H.M."/>
            <person name="Purvine S.O."/>
            <person name="Wright A.T."/>
            <person name="Boxma B."/>
            <person name="Van Alen T."/>
            <person name="Hackstein J.H."/>
            <person name="Baker S.E."/>
            <person name="Grigoriev I.V."/>
            <person name="O'Malley M.A."/>
        </authorList>
    </citation>
    <scope>NUCLEOTIDE SEQUENCE [LARGE SCALE GENOMIC DNA]</scope>
    <source>
        <strain evidence="3">finn</strain>
    </source>
</reference>
<organism evidence="2 3">
    <name type="scientific">Piromyces finnis</name>
    <dbReference type="NCBI Taxonomy" id="1754191"/>
    <lineage>
        <taxon>Eukaryota</taxon>
        <taxon>Fungi</taxon>
        <taxon>Fungi incertae sedis</taxon>
        <taxon>Chytridiomycota</taxon>
        <taxon>Chytridiomycota incertae sedis</taxon>
        <taxon>Neocallimastigomycetes</taxon>
        <taxon>Neocallimastigales</taxon>
        <taxon>Neocallimastigaceae</taxon>
        <taxon>Piromyces</taxon>
    </lineage>
</organism>
<accession>A0A1Y1VDR9</accession>
<evidence type="ECO:0000313" key="2">
    <source>
        <dbReference type="EMBL" id="ORX53031.1"/>
    </source>
</evidence>
<dbReference type="GO" id="GO:0008081">
    <property type="term" value="F:phosphoric diester hydrolase activity"/>
    <property type="evidence" value="ECO:0007669"/>
    <property type="project" value="InterPro"/>
</dbReference>
<dbReference type="GO" id="GO:0006629">
    <property type="term" value="P:lipid metabolic process"/>
    <property type="evidence" value="ECO:0007669"/>
    <property type="project" value="InterPro"/>
</dbReference>
<gene>
    <name evidence="2" type="ORF">BCR36DRAFT_237083</name>
</gene>
<feature type="non-terminal residue" evidence="2">
    <location>
        <position position="1"/>
    </location>
</feature>
<protein>
    <recommendedName>
        <fullName evidence="1">Phosphatidylinositol-specific phospholipase C X domain-containing protein</fullName>
    </recommendedName>
</protein>
<dbReference type="SUPFAM" id="SSF51695">
    <property type="entry name" value="PLC-like phosphodiesterases"/>
    <property type="match status" value="1"/>
</dbReference>
<evidence type="ECO:0000313" key="3">
    <source>
        <dbReference type="Proteomes" id="UP000193719"/>
    </source>
</evidence>
<feature type="non-terminal residue" evidence="2">
    <location>
        <position position="83"/>
    </location>
</feature>
<dbReference type="Proteomes" id="UP000193719">
    <property type="component" value="Unassembled WGS sequence"/>
</dbReference>
<evidence type="ECO:0000259" key="1">
    <source>
        <dbReference type="Pfam" id="PF00388"/>
    </source>
</evidence>
<dbReference type="OrthoDB" id="2158103at2759"/>
<comment type="caution">
    <text evidence="2">The sequence shown here is derived from an EMBL/GenBank/DDBJ whole genome shotgun (WGS) entry which is preliminary data.</text>
</comment>
<dbReference type="EMBL" id="MCFH01000014">
    <property type="protein sequence ID" value="ORX53031.1"/>
    <property type="molecule type" value="Genomic_DNA"/>
</dbReference>
<proteinExistence type="predicted"/>
<dbReference type="Pfam" id="PF00388">
    <property type="entry name" value="PI-PLC-X"/>
    <property type="match status" value="1"/>
</dbReference>
<dbReference type="InterPro" id="IPR000909">
    <property type="entry name" value="PLipase_C_PInositol-sp_X_dom"/>
</dbReference>